<feature type="region of interest" description="Disordered" evidence="1">
    <location>
        <begin position="404"/>
        <end position="431"/>
    </location>
</feature>
<keyword evidence="4" id="KW-1185">Reference proteome</keyword>
<dbReference type="PANTHER" id="PTHR47796:SF1">
    <property type="entry name" value="OS08G0500800 PROTEIN"/>
    <property type="match status" value="1"/>
</dbReference>
<proteinExistence type="predicted"/>
<dbReference type="InterPro" id="IPR018997">
    <property type="entry name" value="PUB_domain"/>
</dbReference>
<evidence type="ECO:0000256" key="1">
    <source>
        <dbReference type="SAM" id="MobiDB-lite"/>
    </source>
</evidence>
<dbReference type="Pfam" id="PF08325">
    <property type="entry name" value="WLM"/>
    <property type="match status" value="1"/>
</dbReference>
<name>A0ABD1QDL8_9LAMI</name>
<evidence type="ECO:0000313" key="3">
    <source>
        <dbReference type="EMBL" id="KAL2474268.1"/>
    </source>
</evidence>
<organism evidence="3 4">
    <name type="scientific">Abeliophyllum distichum</name>
    <dbReference type="NCBI Taxonomy" id="126358"/>
    <lineage>
        <taxon>Eukaryota</taxon>
        <taxon>Viridiplantae</taxon>
        <taxon>Streptophyta</taxon>
        <taxon>Embryophyta</taxon>
        <taxon>Tracheophyta</taxon>
        <taxon>Spermatophyta</taxon>
        <taxon>Magnoliopsida</taxon>
        <taxon>eudicotyledons</taxon>
        <taxon>Gunneridae</taxon>
        <taxon>Pentapetalae</taxon>
        <taxon>asterids</taxon>
        <taxon>lamiids</taxon>
        <taxon>Lamiales</taxon>
        <taxon>Oleaceae</taxon>
        <taxon>Forsythieae</taxon>
        <taxon>Abeliophyllum</taxon>
    </lineage>
</organism>
<evidence type="ECO:0000259" key="2">
    <source>
        <dbReference type="PROSITE" id="PS51397"/>
    </source>
</evidence>
<dbReference type="Pfam" id="PF09409">
    <property type="entry name" value="PUB"/>
    <property type="match status" value="1"/>
</dbReference>
<dbReference type="Gene3D" id="1.20.58.2190">
    <property type="match status" value="1"/>
</dbReference>
<dbReference type="PROSITE" id="PS51397">
    <property type="entry name" value="WLM"/>
    <property type="match status" value="1"/>
</dbReference>
<dbReference type="SUPFAM" id="SSF143503">
    <property type="entry name" value="PUG domain-like"/>
    <property type="match status" value="1"/>
</dbReference>
<gene>
    <name evidence="3" type="ORF">Adt_35004</name>
</gene>
<dbReference type="AlphaFoldDB" id="A0ABD1QDL8"/>
<sequence length="656" mass="73576">MFRQPSSNINREFIPRKAKYHYRRSNYNSTERIKKEIMEDQDSHSISVMWQRERFIVDINPGATLKELGNKLQELTHVKADTLRLLVPTDASSKLLYPFSVEHSCLSLEAISVLKAKSIRMMGVSTEEVDEVLNNEKADLRIAGFDEEEKRLKQRKSDGRQTLLKLPQGSYIFSDFQTLNIPGIQLNPPASEALKLLHMLASDPGIVAIMNKHRWRVGILTEMAPVGYVGVSPICVLGVNKNHGEEISLRLRTDDLKGFRKYESIKKTLLHELAHMVYSEHDANFYALDKQLNKEAASLDWTKSRSHALSRVGSLQQYEEELAINNNVSASQKLGGQAFILPDARASSVAAAYKRLAITSTSLLRSPESVQESINVSDAGDREGDEAMDIESFAELGERRISIKPDPYSCERRGPEPTSEADTLNEPNPDDSKVCLLDKATGGPTVTSLELDPDDFGLGQRYMIIENSERTDLVDSVTPKSMESPSYVNKAPREPDPDGSLGEEITTTQLDSNDIMVAQEGVSRRQTDEPHPYDLELQRIQDPVTIICGRLQNAIEILRREVDPSGGVMALKTLFKIICNVIEHPDEMKFKKLRKTNSTIQRNIINYKAAMDILAMIGFCEDVVDEFGKVETFLVLKRNDPGLLWLAKSSLEASIA</sequence>
<feature type="domain" description="WLM" evidence="2">
    <location>
        <begin position="167"/>
        <end position="357"/>
    </location>
</feature>
<dbReference type="SMART" id="SM00580">
    <property type="entry name" value="PUG"/>
    <property type="match status" value="1"/>
</dbReference>
<comment type="caution">
    <text evidence="3">The sequence shown here is derived from an EMBL/GenBank/DDBJ whole genome shotgun (WGS) entry which is preliminary data.</text>
</comment>
<protein>
    <submittedName>
        <fullName evidence="3">Wlm</fullName>
    </submittedName>
</protein>
<dbReference type="InterPro" id="IPR036339">
    <property type="entry name" value="PUB-like_dom_sf"/>
</dbReference>
<dbReference type="InterPro" id="IPR013536">
    <property type="entry name" value="WLM_dom"/>
</dbReference>
<accession>A0ABD1QDL8</accession>
<dbReference type="CDD" id="cd10463">
    <property type="entry name" value="PUB_WLM"/>
    <property type="match status" value="1"/>
</dbReference>
<dbReference type="Proteomes" id="UP001604336">
    <property type="component" value="Unassembled WGS sequence"/>
</dbReference>
<dbReference type="Gene3D" id="3.10.20.90">
    <property type="entry name" value="Phosphatidylinositol 3-kinase Catalytic Subunit, Chain A, domain 1"/>
    <property type="match status" value="1"/>
</dbReference>
<reference evidence="4" key="1">
    <citation type="submission" date="2024-07" db="EMBL/GenBank/DDBJ databases">
        <title>Two chromosome-level genome assemblies of Korean endemic species Abeliophyllum distichum and Forsythia ovata (Oleaceae).</title>
        <authorList>
            <person name="Jang H."/>
        </authorList>
    </citation>
    <scope>NUCLEOTIDE SEQUENCE [LARGE SCALE GENOMIC DNA]</scope>
</reference>
<feature type="compositionally biased region" description="Polar residues" evidence="1">
    <location>
        <begin position="478"/>
        <end position="487"/>
    </location>
</feature>
<feature type="region of interest" description="Disordered" evidence="1">
    <location>
        <begin position="474"/>
        <end position="500"/>
    </location>
</feature>
<evidence type="ECO:0000313" key="4">
    <source>
        <dbReference type="Proteomes" id="UP001604336"/>
    </source>
</evidence>
<dbReference type="EMBL" id="JBFOLK010000011">
    <property type="protein sequence ID" value="KAL2474268.1"/>
    <property type="molecule type" value="Genomic_DNA"/>
</dbReference>
<dbReference type="PANTHER" id="PTHR47796">
    <property type="entry name" value="ZINC METALLOPROTEINASE-LIKE PROTEIN"/>
    <property type="match status" value="1"/>
</dbReference>
<feature type="compositionally biased region" description="Basic and acidic residues" evidence="1">
    <location>
        <begin position="404"/>
        <end position="415"/>
    </location>
</feature>